<dbReference type="EMBL" id="QNRE01000001">
    <property type="protein sequence ID" value="RBO96663.1"/>
    <property type="molecule type" value="Genomic_DNA"/>
</dbReference>
<dbReference type="OrthoDB" id="3635048at2"/>
<sequence length="179" mass="19183">MKFVGSGLLKRVPLALATVAALATLGCSAVEKATDAVQDAGKSDTARANVGDCINVIESSMINSETEPVDCAADTAVYRVAQVHDQKTECHEDYTSYEETLNGGTTAFLCLAPNFKQDLCYNESMMTGYKYVACSAPEASFRVVQRIDGQADETLCGEEADQVLLLTEEKTTFCLGDPV</sequence>
<organism evidence="2 3">
    <name type="scientific">Nocardia puris</name>
    <dbReference type="NCBI Taxonomy" id="208602"/>
    <lineage>
        <taxon>Bacteria</taxon>
        <taxon>Bacillati</taxon>
        <taxon>Actinomycetota</taxon>
        <taxon>Actinomycetes</taxon>
        <taxon>Mycobacteriales</taxon>
        <taxon>Nocardiaceae</taxon>
        <taxon>Nocardia</taxon>
    </lineage>
</organism>
<dbReference type="AlphaFoldDB" id="A0A366E2U9"/>
<keyword evidence="1" id="KW-0732">Signal</keyword>
<evidence type="ECO:0000313" key="2">
    <source>
        <dbReference type="EMBL" id="RBO96663.1"/>
    </source>
</evidence>
<dbReference type="Proteomes" id="UP000252586">
    <property type="component" value="Unassembled WGS sequence"/>
</dbReference>
<name>A0A366E2U9_9NOCA</name>
<gene>
    <name evidence="2" type="ORF">DFR74_101679</name>
</gene>
<accession>A0A366E2U9</accession>
<keyword evidence="3" id="KW-1185">Reference proteome</keyword>
<proteinExistence type="predicted"/>
<evidence type="ECO:0000313" key="3">
    <source>
        <dbReference type="Proteomes" id="UP000252586"/>
    </source>
</evidence>
<dbReference type="RefSeq" id="WP_067512760.1">
    <property type="nucleotide sequence ID" value="NZ_CP107943.1"/>
</dbReference>
<protein>
    <submittedName>
        <fullName evidence="2">Uncharacterized protein</fullName>
    </submittedName>
</protein>
<comment type="caution">
    <text evidence="2">The sequence shown here is derived from an EMBL/GenBank/DDBJ whole genome shotgun (WGS) entry which is preliminary data.</text>
</comment>
<feature type="chain" id="PRO_5016810474" evidence="1">
    <location>
        <begin position="30"/>
        <end position="179"/>
    </location>
</feature>
<evidence type="ECO:0000256" key="1">
    <source>
        <dbReference type="SAM" id="SignalP"/>
    </source>
</evidence>
<dbReference type="PROSITE" id="PS51257">
    <property type="entry name" value="PROKAR_LIPOPROTEIN"/>
    <property type="match status" value="1"/>
</dbReference>
<reference evidence="2 3" key="1">
    <citation type="submission" date="2018-06" db="EMBL/GenBank/DDBJ databases">
        <title>Genomic Encyclopedia of Type Strains, Phase IV (KMG-IV): sequencing the most valuable type-strain genomes for metagenomic binning, comparative biology and taxonomic classification.</title>
        <authorList>
            <person name="Goeker M."/>
        </authorList>
    </citation>
    <scope>NUCLEOTIDE SEQUENCE [LARGE SCALE GENOMIC DNA]</scope>
    <source>
        <strain evidence="2 3">DSM 44599</strain>
    </source>
</reference>
<feature type="signal peptide" evidence="1">
    <location>
        <begin position="1"/>
        <end position="29"/>
    </location>
</feature>